<proteinExistence type="predicted"/>
<evidence type="ECO:0000313" key="3">
    <source>
        <dbReference type="Proteomes" id="UP000178485"/>
    </source>
</evidence>
<evidence type="ECO:0000313" key="2">
    <source>
        <dbReference type="EMBL" id="SCM59353.1"/>
    </source>
</evidence>
<organism evidence="2 3">
    <name type="scientific">Petrimonas mucosa</name>
    <dbReference type="NCBI Taxonomy" id="1642646"/>
    <lineage>
        <taxon>Bacteria</taxon>
        <taxon>Pseudomonadati</taxon>
        <taxon>Bacteroidota</taxon>
        <taxon>Bacteroidia</taxon>
        <taxon>Bacteroidales</taxon>
        <taxon>Dysgonomonadaceae</taxon>
        <taxon>Petrimonas</taxon>
    </lineage>
</organism>
<dbReference type="InterPro" id="IPR008490">
    <property type="entry name" value="Transposase_InsH_N"/>
</dbReference>
<name>A0A1G4G9X9_9BACT</name>
<dbReference type="AlphaFoldDB" id="A0A1G4G9X9"/>
<dbReference type="STRING" id="1642646.ING2E5A_2557"/>
<dbReference type="Pfam" id="PF05598">
    <property type="entry name" value="DUF772"/>
    <property type="match status" value="1"/>
</dbReference>
<keyword evidence="3" id="KW-1185">Reference proteome</keyword>
<protein>
    <recommendedName>
        <fullName evidence="1">Transposase InsH N-terminal domain-containing protein</fullName>
    </recommendedName>
</protein>
<accession>A0A1G4G9X9</accession>
<feature type="domain" description="Transposase InsH N-terminal" evidence="1">
    <location>
        <begin position="48"/>
        <end position="121"/>
    </location>
</feature>
<sequence>MFKKSDSHSQLDLFSSPTEYFRGSKKKEYLKDGSWHNLFRKEVVMRVDENIFSVLYSEGNGAPNASIRVLVGMMILKEGQGWSDRQLFSECGYNLLTRSALGLMSLEDAEPVPSTYYLFRRNLVEHEKEHGVDLFKECQSRITRDQALEFNVEGKRVRMDSKLVGSNIAWYSRYELIHETLRLFIAEREEHIFKRSLSKEMFSLIESIRGETGNKVVYRSTKEEVDARFLELGKLMYLFINLFKKHDYGQYGTLKAVFEQQYTVSREKVVLPLEKEKVSAKSIQSPHDTDCHYRDKDGNKVKGYSVNITETCDQERDGQEAALNLITDTRVKEVSAPDNGFFQQALEQTREVITGEIEKVHADGAYNSAENREYCQGDESGIDMVITAIQGAMPRYDIRPDEDDDNNLIVTDNKTGELVQSYPVKPRGDKTKRKWSIKTGERKYRYFDEDNLRVADLRRKLKDIPPGESCLRNNVEATIFQLGYHYPDDKSRYRTLAKHKLWAYSRSLWINFVRIVNYTTRTCQRALSGQKTPRYISNLCFNMYIIVNKFIFNKNNQNCPAKSLFSAI</sequence>
<dbReference type="Proteomes" id="UP000178485">
    <property type="component" value="Chromosome i"/>
</dbReference>
<dbReference type="EMBL" id="LT608328">
    <property type="protein sequence ID" value="SCM59353.1"/>
    <property type="molecule type" value="Genomic_DNA"/>
</dbReference>
<gene>
    <name evidence="2" type="ORF">ING2E5A_2557</name>
</gene>
<reference evidence="2 3" key="1">
    <citation type="submission" date="2016-08" db="EMBL/GenBank/DDBJ databases">
        <authorList>
            <person name="Seilhamer J.J."/>
        </authorList>
    </citation>
    <scope>NUCLEOTIDE SEQUENCE [LARGE SCALE GENOMIC DNA]</scope>
    <source>
        <strain evidence="2">ING2-E5A</strain>
    </source>
</reference>
<dbReference type="KEGG" id="pmuc:ING2E5A_2557"/>
<evidence type="ECO:0000259" key="1">
    <source>
        <dbReference type="Pfam" id="PF05598"/>
    </source>
</evidence>
<dbReference type="RefSeq" id="WP_071137654.1">
    <property type="nucleotide sequence ID" value="NZ_LT608328.1"/>
</dbReference>